<evidence type="ECO:0000256" key="1">
    <source>
        <dbReference type="PIRSR" id="PIRSR613078-2"/>
    </source>
</evidence>
<dbReference type="SUPFAM" id="SSF53254">
    <property type="entry name" value="Phosphoglycerate mutase-like"/>
    <property type="match status" value="1"/>
</dbReference>
<dbReference type="PANTHER" id="PTHR48100">
    <property type="entry name" value="BROAD-SPECIFICITY PHOSPHATASE YOR283W-RELATED"/>
    <property type="match status" value="1"/>
</dbReference>
<feature type="binding site" evidence="1">
    <location>
        <begin position="127"/>
        <end position="130"/>
    </location>
    <ligand>
        <name>substrate</name>
    </ligand>
</feature>
<organism evidence="2 3">
    <name type="scientific">Fonsecaea erecta</name>
    <dbReference type="NCBI Taxonomy" id="1367422"/>
    <lineage>
        <taxon>Eukaryota</taxon>
        <taxon>Fungi</taxon>
        <taxon>Dikarya</taxon>
        <taxon>Ascomycota</taxon>
        <taxon>Pezizomycotina</taxon>
        <taxon>Eurotiomycetes</taxon>
        <taxon>Chaetothyriomycetidae</taxon>
        <taxon>Chaetothyriales</taxon>
        <taxon>Herpotrichiellaceae</taxon>
        <taxon>Fonsecaea</taxon>
    </lineage>
</organism>
<dbReference type="AlphaFoldDB" id="A0A178ZXS3"/>
<dbReference type="OrthoDB" id="4818801at2759"/>
<accession>A0A178ZXS3</accession>
<dbReference type="SMART" id="SM00855">
    <property type="entry name" value="PGAM"/>
    <property type="match status" value="1"/>
</dbReference>
<protein>
    <recommendedName>
        <fullName evidence="4">Phosphoglycerate mutase</fullName>
    </recommendedName>
</protein>
<gene>
    <name evidence="2" type="ORF">AYL99_00612</name>
</gene>
<dbReference type="Pfam" id="PF00300">
    <property type="entry name" value="His_Phos_1"/>
    <property type="match status" value="1"/>
</dbReference>
<dbReference type="Gene3D" id="3.40.50.1240">
    <property type="entry name" value="Phosphoglycerate mutase-like"/>
    <property type="match status" value="1"/>
</dbReference>
<dbReference type="GO" id="GO:0050278">
    <property type="term" value="F:sedoheptulose-bisphosphatase activity"/>
    <property type="evidence" value="ECO:0007669"/>
    <property type="project" value="TreeGrafter"/>
</dbReference>
<dbReference type="Proteomes" id="UP000078343">
    <property type="component" value="Unassembled WGS sequence"/>
</dbReference>
<dbReference type="CDD" id="cd07067">
    <property type="entry name" value="HP_PGM_like"/>
    <property type="match status" value="1"/>
</dbReference>
<dbReference type="InterPro" id="IPR050275">
    <property type="entry name" value="PGM_Phosphatase"/>
</dbReference>
<feature type="binding site" evidence="1">
    <location>
        <position position="94"/>
    </location>
    <ligand>
        <name>substrate</name>
    </ligand>
</feature>
<dbReference type="InterPro" id="IPR029033">
    <property type="entry name" value="His_PPase_superfam"/>
</dbReference>
<dbReference type="PANTHER" id="PTHR48100:SF15">
    <property type="entry name" value="SEDOHEPTULOSE 1,7-BISPHOSPHATASE"/>
    <property type="match status" value="1"/>
</dbReference>
<reference evidence="2 3" key="1">
    <citation type="submission" date="2016-04" db="EMBL/GenBank/DDBJ databases">
        <title>Draft genome of Fonsecaea erecta CBS 125763.</title>
        <authorList>
            <person name="Weiss V.A."/>
            <person name="Vicente V.A."/>
            <person name="Raittz R.T."/>
            <person name="Moreno L.F."/>
            <person name="De Souza E.M."/>
            <person name="Pedrosa F.O."/>
            <person name="Steffens M.B."/>
            <person name="Faoro H."/>
            <person name="Tadra-Sfeir M.Z."/>
            <person name="Najafzadeh M.J."/>
            <person name="Felipe M.S."/>
            <person name="Teixeira M."/>
            <person name="Sun J."/>
            <person name="Xi L."/>
            <person name="Gomes R."/>
            <person name="De Azevedo C.M."/>
            <person name="Salgado C.G."/>
            <person name="Da Silva M.B."/>
            <person name="Nascimento M.F."/>
            <person name="Queiroz-Telles F."/>
            <person name="Attili D.S."/>
            <person name="Gorbushina A."/>
        </authorList>
    </citation>
    <scope>NUCLEOTIDE SEQUENCE [LARGE SCALE GENOMIC DNA]</scope>
    <source>
        <strain evidence="2 3">CBS 125763</strain>
    </source>
</reference>
<feature type="binding site" evidence="1">
    <location>
        <begin position="50"/>
        <end position="51"/>
    </location>
    <ligand>
        <name>substrate</name>
    </ligand>
</feature>
<sequence>MSDKDAATPRLFLIRHGKTASPLPQPLASFKLTPTAPLGETEWSRNGRFTGISDIPLLPEGEEKVRQTASVVFGPGRLIDPSKVSHIICSPRQRAQRTLQLLLDQITDPGTRTALTDKVNTTEDIAEWGYGDYEGLFLHQIQELRKSRGLDQDRPWNIWRDGCEGPGGHTPGQVTERLDQLIAQITSIHRQGLQTGDRKCDAVVVAHGHILRAFVKRWLGLDMATKMEMMLEPGGVCGLSYAHRDVEARAVLVGMSFPGPA</sequence>
<proteinExistence type="predicted"/>
<dbReference type="STRING" id="1367422.A0A178ZXS3"/>
<evidence type="ECO:0008006" key="4">
    <source>
        <dbReference type="Google" id="ProtNLM"/>
    </source>
</evidence>
<comment type="caution">
    <text evidence="2">The sequence shown here is derived from an EMBL/GenBank/DDBJ whole genome shotgun (WGS) entry which is preliminary data.</text>
</comment>
<dbReference type="GeneID" id="30004782"/>
<evidence type="ECO:0000313" key="2">
    <source>
        <dbReference type="EMBL" id="OAP64640.1"/>
    </source>
</evidence>
<name>A0A178ZXS3_9EURO</name>
<dbReference type="RefSeq" id="XP_018698007.1">
    <property type="nucleotide sequence ID" value="XM_018832128.1"/>
</dbReference>
<dbReference type="EMBL" id="LVYI01000001">
    <property type="protein sequence ID" value="OAP64640.1"/>
    <property type="molecule type" value="Genomic_DNA"/>
</dbReference>
<dbReference type="InterPro" id="IPR013078">
    <property type="entry name" value="His_Pase_superF_clade-1"/>
</dbReference>
<dbReference type="GO" id="GO:0046390">
    <property type="term" value="P:ribose phosphate biosynthetic process"/>
    <property type="evidence" value="ECO:0007669"/>
    <property type="project" value="TreeGrafter"/>
</dbReference>
<evidence type="ECO:0000313" key="3">
    <source>
        <dbReference type="Proteomes" id="UP000078343"/>
    </source>
</evidence>
<keyword evidence="3" id="KW-1185">Reference proteome</keyword>